<dbReference type="Proteomes" id="UP000609064">
    <property type="component" value="Unassembled WGS sequence"/>
</dbReference>
<evidence type="ECO:0000313" key="3">
    <source>
        <dbReference type="Proteomes" id="UP000609064"/>
    </source>
</evidence>
<feature type="compositionally biased region" description="Low complexity" evidence="1">
    <location>
        <begin position="99"/>
        <end position="108"/>
    </location>
</feature>
<dbReference type="RefSeq" id="WP_188768846.1">
    <property type="nucleotide sequence ID" value="NZ_BMKK01000009.1"/>
</dbReference>
<dbReference type="AlphaFoldDB" id="A0A916Z292"/>
<proteinExistence type="predicted"/>
<dbReference type="InterPro" id="IPR021474">
    <property type="entry name" value="DUF3127"/>
</dbReference>
<reference evidence="2" key="2">
    <citation type="submission" date="2020-09" db="EMBL/GenBank/DDBJ databases">
        <authorList>
            <person name="Sun Q."/>
            <person name="Zhou Y."/>
        </authorList>
    </citation>
    <scope>NUCLEOTIDE SEQUENCE</scope>
    <source>
        <strain evidence="2">CGMCC 1.15958</strain>
    </source>
</reference>
<comment type="caution">
    <text evidence="2">The sequence shown here is derived from an EMBL/GenBank/DDBJ whole genome shotgun (WGS) entry which is preliminary data.</text>
</comment>
<gene>
    <name evidence="2" type="ORF">GCM10011514_40490</name>
</gene>
<keyword evidence="3" id="KW-1185">Reference proteome</keyword>
<organism evidence="2 3">
    <name type="scientific">Emticicia aquatilis</name>
    <dbReference type="NCBI Taxonomy" id="1537369"/>
    <lineage>
        <taxon>Bacteria</taxon>
        <taxon>Pseudomonadati</taxon>
        <taxon>Bacteroidota</taxon>
        <taxon>Cytophagia</taxon>
        <taxon>Cytophagales</taxon>
        <taxon>Leadbetterellaceae</taxon>
        <taxon>Emticicia</taxon>
    </lineage>
</organism>
<dbReference type="EMBL" id="BMKK01000009">
    <property type="protein sequence ID" value="GGD72290.1"/>
    <property type="molecule type" value="Genomic_DNA"/>
</dbReference>
<evidence type="ECO:0008006" key="4">
    <source>
        <dbReference type="Google" id="ProtNLM"/>
    </source>
</evidence>
<feature type="region of interest" description="Disordered" evidence="1">
    <location>
        <begin position="90"/>
        <end position="128"/>
    </location>
</feature>
<protein>
    <recommendedName>
        <fullName evidence="4">DUF3127 domain-containing protein</fullName>
    </recommendedName>
</protein>
<reference evidence="2" key="1">
    <citation type="journal article" date="2014" name="Int. J. Syst. Evol. Microbiol.">
        <title>Complete genome sequence of Corynebacterium casei LMG S-19264T (=DSM 44701T), isolated from a smear-ripened cheese.</title>
        <authorList>
            <consortium name="US DOE Joint Genome Institute (JGI-PGF)"/>
            <person name="Walter F."/>
            <person name="Albersmeier A."/>
            <person name="Kalinowski J."/>
            <person name="Ruckert C."/>
        </authorList>
    </citation>
    <scope>NUCLEOTIDE SEQUENCE</scope>
    <source>
        <strain evidence="2">CGMCC 1.15958</strain>
    </source>
</reference>
<evidence type="ECO:0000256" key="1">
    <source>
        <dbReference type="SAM" id="MobiDB-lite"/>
    </source>
</evidence>
<sequence>MEIKGRLIHVLAVQSGEGKNGPWKKQDFVIETDGQYPKKVCLTIWGDKFNETFLTIGNELLVSFDAESREYNGRWFTDLKAWKIELAGSGEESAPAPAPYRAAAPAQPTSVASEFAVSAEGDKDDLPF</sequence>
<dbReference type="Pfam" id="PF11325">
    <property type="entry name" value="DUF3127"/>
    <property type="match status" value="1"/>
</dbReference>
<evidence type="ECO:0000313" key="2">
    <source>
        <dbReference type="EMBL" id="GGD72290.1"/>
    </source>
</evidence>
<accession>A0A916Z292</accession>
<name>A0A916Z292_9BACT</name>